<dbReference type="PROSITE" id="PS51203">
    <property type="entry name" value="CS"/>
    <property type="match status" value="1"/>
</dbReference>
<feature type="region of interest" description="Disordered" evidence="1">
    <location>
        <begin position="122"/>
        <end position="147"/>
    </location>
</feature>
<sequence>MIPGDRECETALWAAVQRLTRQEIAAGLLHMLADLEQQGQLEPARLEAPGTAALEEAAFRLAREDACLAIAAFEAQPGASSADAAQLLVSVPAKELVQTLVGGPAGAYLRLGEALLAAQGHPDRDAAGAAQGRAPAAPGQRRPGARGVREYQLNVELRLSKPGNLSAPARTALRVALAEMAGCDLRDAVLTGVRRLVAKAGPDGLLAAPPKQELALPYGAYRMVKGDGSAPERTDKHPFCMSRVFYDAAERPEELWAQLADGSCRWRQSGSEVKVVALRVPRKVPPRALAVTLDPYLIRVAHQATGEVYLEGELERGIVPDESVWMQGGGEGEDGCLLLLRKMNFELLRQHWLHSESWWPRLLRGQPAVAWDDYEKDYSDLPSEVLAQHAAVEAVRSDVRRLEARERDMREVLQERDDLRKRTRQERLRQMRFGQTSEAEAATASTFLHAASLGPCVMPHCARDTTEV</sequence>
<dbReference type="Proteomes" id="UP001445335">
    <property type="component" value="Unassembled WGS sequence"/>
</dbReference>
<gene>
    <name evidence="3" type="ORF">WJX81_003624</name>
</gene>
<comment type="caution">
    <text evidence="3">The sequence shown here is derived from an EMBL/GenBank/DDBJ whole genome shotgun (WGS) entry which is preliminary data.</text>
</comment>
<keyword evidence="4" id="KW-1185">Reference proteome</keyword>
<dbReference type="Gene3D" id="2.60.40.790">
    <property type="match status" value="1"/>
</dbReference>
<dbReference type="InterPro" id="IPR007052">
    <property type="entry name" value="CS_dom"/>
</dbReference>
<evidence type="ECO:0000256" key="1">
    <source>
        <dbReference type="SAM" id="MobiDB-lite"/>
    </source>
</evidence>
<evidence type="ECO:0000313" key="3">
    <source>
        <dbReference type="EMBL" id="KAK9836972.1"/>
    </source>
</evidence>
<dbReference type="EMBL" id="JALJOU010000024">
    <property type="protein sequence ID" value="KAK9836972.1"/>
    <property type="molecule type" value="Genomic_DNA"/>
</dbReference>
<organism evidence="3 4">
    <name type="scientific">Elliptochloris bilobata</name>
    <dbReference type="NCBI Taxonomy" id="381761"/>
    <lineage>
        <taxon>Eukaryota</taxon>
        <taxon>Viridiplantae</taxon>
        <taxon>Chlorophyta</taxon>
        <taxon>core chlorophytes</taxon>
        <taxon>Trebouxiophyceae</taxon>
        <taxon>Trebouxiophyceae incertae sedis</taxon>
        <taxon>Elliptochloris clade</taxon>
        <taxon>Elliptochloris</taxon>
    </lineage>
</organism>
<dbReference type="AlphaFoldDB" id="A0AAW1RUH1"/>
<protein>
    <recommendedName>
        <fullName evidence="2">CS domain-containing protein</fullName>
    </recommendedName>
</protein>
<feature type="compositionally biased region" description="Low complexity" evidence="1">
    <location>
        <begin position="127"/>
        <end position="146"/>
    </location>
</feature>
<dbReference type="InterPro" id="IPR008978">
    <property type="entry name" value="HSP20-like_chaperone"/>
</dbReference>
<accession>A0AAW1RUH1</accession>
<evidence type="ECO:0000313" key="4">
    <source>
        <dbReference type="Proteomes" id="UP001445335"/>
    </source>
</evidence>
<name>A0AAW1RUH1_9CHLO</name>
<reference evidence="3 4" key="1">
    <citation type="journal article" date="2024" name="Nat. Commun.">
        <title>Phylogenomics reveals the evolutionary origins of lichenization in chlorophyte algae.</title>
        <authorList>
            <person name="Puginier C."/>
            <person name="Libourel C."/>
            <person name="Otte J."/>
            <person name="Skaloud P."/>
            <person name="Haon M."/>
            <person name="Grisel S."/>
            <person name="Petersen M."/>
            <person name="Berrin J.G."/>
            <person name="Delaux P.M."/>
            <person name="Dal Grande F."/>
            <person name="Keller J."/>
        </authorList>
    </citation>
    <scope>NUCLEOTIDE SEQUENCE [LARGE SCALE GENOMIC DNA]</scope>
    <source>
        <strain evidence="3 4">SAG 245.80</strain>
    </source>
</reference>
<evidence type="ECO:0000259" key="2">
    <source>
        <dbReference type="PROSITE" id="PS51203"/>
    </source>
</evidence>
<proteinExistence type="predicted"/>
<dbReference type="SUPFAM" id="SSF49764">
    <property type="entry name" value="HSP20-like chaperones"/>
    <property type="match status" value="1"/>
</dbReference>
<feature type="domain" description="CS" evidence="2">
    <location>
        <begin position="259"/>
        <end position="363"/>
    </location>
</feature>